<dbReference type="OrthoDB" id="4827574at2"/>
<dbReference type="Proteomes" id="UP000181898">
    <property type="component" value="Chromosome"/>
</dbReference>
<dbReference type="STRING" id="1850252.LPB136_01140"/>
<accession>A0A1L3JG03</accession>
<organism evidence="2 3">
    <name type="scientific">Tenacibaculum todarodis</name>
    <dbReference type="NCBI Taxonomy" id="1850252"/>
    <lineage>
        <taxon>Bacteria</taxon>
        <taxon>Pseudomonadati</taxon>
        <taxon>Bacteroidota</taxon>
        <taxon>Flavobacteriia</taxon>
        <taxon>Flavobacteriales</taxon>
        <taxon>Flavobacteriaceae</taxon>
        <taxon>Tenacibaculum</taxon>
    </lineage>
</organism>
<protein>
    <recommendedName>
        <fullName evidence="1">DUF7832 domain-containing protein</fullName>
    </recommendedName>
</protein>
<dbReference type="AlphaFoldDB" id="A0A1L3JG03"/>
<reference evidence="2 3" key="1">
    <citation type="submission" date="2016-11" db="EMBL/GenBank/DDBJ databases">
        <title>Tenacibaculum sp. LPB0136, isolated from marine environment.</title>
        <authorList>
            <person name="Kim E."/>
            <person name="Yi H."/>
        </authorList>
    </citation>
    <scope>NUCLEOTIDE SEQUENCE [LARGE SCALE GENOMIC DNA]</scope>
    <source>
        <strain evidence="2 3">LPB0136</strain>
    </source>
</reference>
<dbReference type="RefSeq" id="WP_072554379.1">
    <property type="nucleotide sequence ID" value="NZ_CP018155.1"/>
</dbReference>
<proteinExistence type="predicted"/>
<dbReference type="KEGG" id="ten:LPB136_01140"/>
<evidence type="ECO:0000259" key="1">
    <source>
        <dbReference type="Pfam" id="PF25191"/>
    </source>
</evidence>
<dbReference type="InterPro" id="IPR057154">
    <property type="entry name" value="DUF7832"/>
</dbReference>
<keyword evidence="3" id="KW-1185">Reference proteome</keyword>
<evidence type="ECO:0000313" key="2">
    <source>
        <dbReference type="EMBL" id="APG64056.1"/>
    </source>
</evidence>
<feature type="domain" description="DUF7832" evidence="1">
    <location>
        <begin position="21"/>
        <end position="133"/>
    </location>
</feature>
<dbReference type="EMBL" id="CP018155">
    <property type="protein sequence ID" value="APG64056.1"/>
    <property type="molecule type" value="Genomic_DNA"/>
</dbReference>
<gene>
    <name evidence="2" type="ORF">LPB136_01140</name>
</gene>
<sequence>MFGKLFNKKKKELKEVDESFVFDKAKYHFDSINEAELDEEQAYVHTGLFFAWVIKNDLYSEFLLEESNDEIEKTKSEQISPSELYMNWDGVLIGELLNKIGFNFAMDYFEFDNGEYVNDYEETLSSEDDPDIFRVRNNWENYHKIAKIIDNRFEKWNKNWC</sequence>
<evidence type="ECO:0000313" key="3">
    <source>
        <dbReference type="Proteomes" id="UP000181898"/>
    </source>
</evidence>
<dbReference type="Pfam" id="PF25191">
    <property type="entry name" value="DUF7832"/>
    <property type="match status" value="1"/>
</dbReference>
<name>A0A1L3JG03_9FLAO</name>